<organism evidence="2 3">
    <name type="scientific">Eleusine coracana subsp. coracana</name>
    <dbReference type="NCBI Taxonomy" id="191504"/>
    <lineage>
        <taxon>Eukaryota</taxon>
        <taxon>Viridiplantae</taxon>
        <taxon>Streptophyta</taxon>
        <taxon>Embryophyta</taxon>
        <taxon>Tracheophyta</taxon>
        <taxon>Spermatophyta</taxon>
        <taxon>Magnoliopsida</taxon>
        <taxon>Liliopsida</taxon>
        <taxon>Poales</taxon>
        <taxon>Poaceae</taxon>
        <taxon>PACMAD clade</taxon>
        <taxon>Chloridoideae</taxon>
        <taxon>Cynodonteae</taxon>
        <taxon>Eleusininae</taxon>
        <taxon>Eleusine</taxon>
    </lineage>
</organism>
<evidence type="ECO:0000313" key="3">
    <source>
        <dbReference type="Proteomes" id="UP001054889"/>
    </source>
</evidence>
<sequence>MGQCVSSGGAAIENAAAPAKAATVLVLLPTGELREYPRPATASLVLDDIIDSDSEGWFLCDSDRMGFEGAMVAVGGGDDLRAGRIYFVLPAAACRRGLTREEVAALAVKASHALATKAGSSGNGRRRRGGAAVTPLVFSQTEEEDDDEEEEKVEVVCKAAGTKQRRPAARSRRTQRRRFAPDLTAIPECEMSE</sequence>
<gene>
    <name evidence="2" type="primary">gb12133</name>
    <name evidence="2" type="ORF">PR202_gb12133</name>
</gene>
<dbReference type="InterPro" id="IPR025322">
    <property type="entry name" value="PADRE_dom"/>
</dbReference>
<dbReference type="Pfam" id="PF14009">
    <property type="entry name" value="PADRE"/>
    <property type="match status" value="1"/>
</dbReference>
<feature type="region of interest" description="Disordered" evidence="1">
    <location>
        <begin position="117"/>
        <end position="193"/>
    </location>
</feature>
<name>A0AAV5EP20_ELECO</name>
<keyword evidence="3" id="KW-1185">Reference proteome</keyword>
<accession>A0AAV5EP20</accession>
<proteinExistence type="predicted"/>
<dbReference type="EMBL" id="BQKI01000077">
    <property type="protein sequence ID" value="GJN24395.1"/>
    <property type="molecule type" value="Genomic_DNA"/>
</dbReference>
<feature type="compositionally biased region" description="Acidic residues" evidence="1">
    <location>
        <begin position="141"/>
        <end position="152"/>
    </location>
</feature>
<dbReference type="PANTHER" id="PTHR33052">
    <property type="entry name" value="DUF4228 DOMAIN PROTEIN-RELATED"/>
    <property type="match status" value="1"/>
</dbReference>
<evidence type="ECO:0000313" key="2">
    <source>
        <dbReference type="EMBL" id="GJN24395.1"/>
    </source>
</evidence>
<feature type="compositionally biased region" description="Basic residues" evidence="1">
    <location>
        <begin position="163"/>
        <end position="178"/>
    </location>
</feature>
<dbReference type="AlphaFoldDB" id="A0AAV5EP20"/>
<evidence type="ECO:0000256" key="1">
    <source>
        <dbReference type="SAM" id="MobiDB-lite"/>
    </source>
</evidence>
<protein>
    <submittedName>
        <fullName evidence="2">Uncharacterized protein</fullName>
    </submittedName>
</protein>
<dbReference type="Proteomes" id="UP001054889">
    <property type="component" value="Unassembled WGS sequence"/>
</dbReference>
<reference evidence="2" key="1">
    <citation type="journal article" date="2018" name="DNA Res.">
        <title>Multiple hybrid de novo genome assembly of finger millet, an orphan allotetraploid crop.</title>
        <authorList>
            <person name="Hatakeyama M."/>
            <person name="Aluri S."/>
            <person name="Balachadran M.T."/>
            <person name="Sivarajan S.R."/>
            <person name="Patrignani A."/>
            <person name="Gruter S."/>
            <person name="Poveda L."/>
            <person name="Shimizu-Inatsugi R."/>
            <person name="Baeten J."/>
            <person name="Francoijs K.J."/>
            <person name="Nataraja K.N."/>
            <person name="Reddy Y.A.N."/>
            <person name="Phadnis S."/>
            <person name="Ravikumar R.L."/>
            <person name="Schlapbach R."/>
            <person name="Sreeman S.M."/>
            <person name="Shimizu K.K."/>
        </authorList>
    </citation>
    <scope>NUCLEOTIDE SEQUENCE</scope>
</reference>
<comment type="caution">
    <text evidence="2">The sequence shown here is derived from an EMBL/GenBank/DDBJ whole genome shotgun (WGS) entry which is preliminary data.</text>
</comment>
<reference evidence="2" key="2">
    <citation type="submission" date="2021-12" db="EMBL/GenBank/DDBJ databases">
        <title>Resequencing data analysis of finger millet.</title>
        <authorList>
            <person name="Hatakeyama M."/>
            <person name="Aluri S."/>
            <person name="Balachadran M.T."/>
            <person name="Sivarajan S.R."/>
            <person name="Poveda L."/>
            <person name="Shimizu-Inatsugi R."/>
            <person name="Schlapbach R."/>
            <person name="Sreeman S.M."/>
            <person name="Shimizu K.K."/>
        </authorList>
    </citation>
    <scope>NUCLEOTIDE SEQUENCE</scope>
</reference>